<keyword evidence="1" id="KW-1133">Transmembrane helix</keyword>
<evidence type="ECO:0000256" key="1">
    <source>
        <dbReference type="SAM" id="Phobius"/>
    </source>
</evidence>
<proteinExistence type="predicted"/>
<evidence type="ECO:0000313" key="3">
    <source>
        <dbReference type="Proteomes" id="UP000241201"/>
    </source>
</evidence>
<dbReference type="Proteomes" id="UP000241201">
    <property type="component" value="Unassembled WGS sequence"/>
</dbReference>
<organism evidence="2 3">
    <name type="scientific">Faecalibacillus faecis</name>
    <dbReference type="NCBI Taxonomy" id="1982628"/>
    <lineage>
        <taxon>Bacteria</taxon>
        <taxon>Bacillati</taxon>
        <taxon>Bacillota</taxon>
        <taxon>Erysipelotrichia</taxon>
        <taxon>Erysipelotrichales</taxon>
        <taxon>Coprobacillaceae</taxon>
        <taxon>Faecalibacillus</taxon>
    </lineage>
</organism>
<keyword evidence="3" id="KW-1185">Reference proteome</keyword>
<keyword evidence="1" id="KW-0472">Membrane</keyword>
<protein>
    <recommendedName>
        <fullName evidence="4">DUF4181 domain-containing protein</fullName>
    </recommendedName>
</protein>
<feature type="transmembrane region" description="Helical" evidence="1">
    <location>
        <begin position="6"/>
        <end position="24"/>
    </location>
</feature>
<sequence length="114" mass="13886">MDYILFIIWLIFMILAHYLFKNEINYLKRKLTLLFKYSPYFKDSIKKMIKTFLYTSFTLIVGNTFEHLDLWVDFFFVSIWFIFDEKENITIENKKETIPSLIGIVLGILIQYFI</sequence>
<gene>
    <name evidence="2" type="ORF">C7U55_08500</name>
</gene>
<dbReference type="RefSeq" id="WP_106988202.1">
    <property type="nucleotide sequence ID" value="NZ_DAWBWI010000103.1"/>
</dbReference>
<name>A0A2T3FX69_9FIRM</name>
<dbReference type="GeneID" id="77471127"/>
<evidence type="ECO:0008006" key="4">
    <source>
        <dbReference type="Google" id="ProtNLM"/>
    </source>
</evidence>
<comment type="caution">
    <text evidence="2">The sequence shown here is derived from an EMBL/GenBank/DDBJ whole genome shotgun (WGS) entry which is preliminary data.</text>
</comment>
<reference evidence="3" key="1">
    <citation type="submission" date="2018-03" db="EMBL/GenBank/DDBJ databases">
        <title>Lachnoclostridium SNUG30370 gen.nov., sp.nov., isolated from human faeces.</title>
        <authorList>
            <person name="Seo B."/>
            <person name="Jeon K."/>
            <person name="Ko G."/>
        </authorList>
    </citation>
    <scope>NUCLEOTIDE SEQUENCE [LARGE SCALE GENOMIC DNA]</scope>
    <source>
        <strain evidence="3">SNUG30370</strain>
    </source>
</reference>
<dbReference type="EMBL" id="PYLP01000010">
    <property type="protein sequence ID" value="PST39885.1"/>
    <property type="molecule type" value="Genomic_DNA"/>
</dbReference>
<keyword evidence="1" id="KW-0812">Transmembrane</keyword>
<accession>A0A2T3FX69</accession>
<dbReference type="AlphaFoldDB" id="A0A2T3FX69"/>
<evidence type="ECO:0000313" key="2">
    <source>
        <dbReference type="EMBL" id="PST39885.1"/>
    </source>
</evidence>